<gene>
    <name evidence="1" type="ORF">SDC9_182929</name>
</gene>
<comment type="caution">
    <text evidence="1">The sequence shown here is derived from an EMBL/GenBank/DDBJ whole genome shotgun (WGS) entry which is preliminary data.</text>
</comment>
<accession>A0A645H8R5</accession>
<reference evidence="1" key="1">
    <citation type="submission" date="2019-08" db="EMBL/GenBank/DDBJ databases">
        <authorList>
            <person name="Kucharzyk K."/>
            <person name="Murdoch R.W."/>
            <person name="Higgins S."/>
            <person name="Loffler F."/>
        </authorList>
    </citation>
    <scope>NUCLEOTIDE SEQUENCE</scope>
</reference>
<organism evidence="1">
    <name type="scientific">bioreactor metagenome</name>
    <dbReference type="NCBI Taxonomy" id="1076179"/>
    <lineage>
        <taxon>unclassified sequences</taxon>
        <taxon>metagenomes</taxon>
        <taxon>ecological metagenomes</taxon>
    </lineage>
</organism>
<protein>
    <submittedName>
        <fullName evidence="1">Uncharacterized protein</fullName>
    </submittedName>
</protein>
<proteinExistence type="predicted"/>
<evidence type="ECO:0000313" key="1">
    <source>
        <dbReference type="EMBL" id="MPN35431.1"/>
    </source>
</evidence>
<sequence length="203" mass="22914">MNLNPLFCLRKRDGVGQTIHLKDIVADDDRYRLNQSGSRGFSPFFDMVIPISVKKVFASKQKRIAVPLKAIACLIGEFDQALPLGLISDFPADAGDFTVNESNPVSKRYRFTGAHIVAGSHIRRFSAGYFKPFSACICFQVIGHIISIDSVILLFDDPRRGEHFGFYFCTLFLYRRGFQRPGHNQPASFAGDQFRRNWGCRGI</sequence>
<dbReference type="AlphaFoldDB" id="A0A645H8R5"/>
<dbReference type="EMBL" id="VSSQ01089008">
    <property type="protein sequence ID" value="MPN35431.1"/>
    <property type="molecule type" value="Genomic_DNA"/>
</dbReference>
<name>A0A645H8R5_9ZZZZ</name>